<keyword evidence="3" id="KW-1185">Reference proteome</keyword>
<dbReference type="RefSeq" id="WP_322467971.1">
    <property type="nucleotide sequence ID" value="NZ_JAXOJX010000073.1"/>
</dbReference>
<evidence type="ECO:0000256" key="1">
    <source>
        <dbReference type="SAM" id="MobiDB-lite"/>
    </source>
</evidence>
<comment type="caution">
    <text evidence="2">The sequence shown here is derived from an EMBL/GenBank/DDBJ whole genome shotgun (WGS) entry which is preliminary data.</text>
</comment>
<dbReference type="Proteomes" id="UP001293718">
    <property type="component" value="Unassembled WGS sequence"/>
</dbReference>
<accession>A0ABU5INR2</accession>
<protein>
    <recommendedName>
        <fullName evidence="4">Lipoprotein</fullName>
    </recommendedName>
</protein>
<name>A0ABU5INR2_9BURK</name>
<dbReference type="EMBL" id="JAXOJX010000073">
    <property type="protein sequence ID" value="MDZ5460548.1"/>
    <property type="molecule type" value="Genomic_DNA"/>
</dbReference>
<feature type="region of interest" description="Disordered" evidence="1">
    <location>
        <begin position="215"/>
        <end position="237"/>
    </location>
</feature>
<evidence type="ECO:0008006" key="4">
    <source>
        <dbReference type="Google" id="ProtNLM"/>
    </source>
</evidence>
<proteinExistence type="predicted"/>
<reference evidence="2 3" key="1">
    <citation type="submission" date="2023-11" db="EMBL/GenBank/DDBJ databases">
        <title>Draft genome of Azohydromonas lata strain H1 (DSM1123), a polyhydroxyalkanoate producer.</title>
        <authorList>
            <person name="Traversa D."/>
            <person name="D'Addabbo P."/>
            <person name="Pazzani C."/>
            <person name="Manzari C."/>
            <person name="Chiara M."/>
            <person name="Scrascia M."/>
        </authorList>
    </citation>
    <scope>NUCLEOTIDE SEQUENCE [LARGE SCALE GENOMIC DNA]</scope>
    <source>
        <strain evidence="2 3">H1</strain>
    </source>
</reference>
<evidence type="ECO:0000313" key="2">
    <source>
        <dbReference type="EMBL" id="MDZ5460548.1"/>
    </source>
</evidence>
<dbReference type="PROSITE" id="PS51257">
    <property type="entry name" value="PROKAR_LIPOPROTEIN"/>
    <property type="match status" value="1"/>
</dbReference>
<gene>
    <name evidence="2" type="ORF">SM757_28605</name>
</gene>
<sequence length="237" mass="25374">MKFAFIAVPTFLLTGCSLFTPPIAKPIIEDHAQNQVNTFAIQPSRRMLIVKNSVNHQRDFPSEKLDNGLLPDKAILICAEASPDVSDDILASLAAAASAKGPSAGEAKAAEAGASLAQALATTGQSLFKRSQALQLYRDAAYHLCQAKLNGFLKDEEFNNRLDIALKNAVQLLQFEIPWLYASQAVASVNAGDAKENVKKNITVDKDGKITIKAVGLDATLEPPKPPRPGTDNPPSQ</sequence>
<evidence type="ECO:0000313" key="3">
    <source>
        <dbReference type="Proteomes" id="UP001293718"/>
    </source>
</evidence>
<organism evidence="2 3">
    <name type="scientific">Azohydromonas lata</name>
    <dbReference type="NCBI Taxonomy" id="45677"/>
    <lineage>
        <taxon>Bacteria</taxon>
        <taxon>Pseudomonadati</taxon>
        <taxon>Pseudomonadota</taxon>
        <taxon>Betaproteobacteria</taxon>
        <taxon>Burkholderiales</taxon>
        <taxon>Sphaerotilaceae</taxon>
        <taxon>Azohydromonas</taxon>
    </lineage>
</organism>